<feature type="region of interest" description="Disordered" evidence="5">
    <location>
        <begin position="25"/>
        <end position="80"/>
    </location>
</feature>
<feature type="signal peptide" evidence="6">
    <location>
        <begin position="1"/>
        <end position="25"/>
    </location>
</feature>
<gene>
    <name evidence="7" type="ORF">CSA55_00065</name>
</gene>
<dbReference type="GO" id="GO:0030313">
    <property type="term" value="C:cell envelope"/>
    <property type="evidence" value="ECO:0007669"/>
    <property type="project" value="UniProtKB-SubCell"/>
</dbReference>
<comment type="caution">
    <text evidence="7">The sequence shown here is derived from an EMBL/GenBank/DDBJ whole genome shotgun (WGS) entry which is preliminary data.</text>
</comment>
<dbReference type="EMBL" id="PDSL01000002">
    <property type="protein sequence ID" value="PIE34906.1"/>
    <property type="molecule type" value="Genomic_DNA"/>
</dbReference>
<dbReference type="Pfam" id="PF13416">
    <property type="entry name" value="SBP_bac_8"/>
    <property type="match status" value="1"/>
</dbReference>
<evidence type="ECO:0000256" key="6">
    <source>
        <dbReference type="SAM" id="SignalP"/>
    </source>
</evidence>
<feature type="chain" id="PRO_5038531310" evidence="6">
    <location>
        <begin position="26"/>
        <end position="509"/>
    </location>
</feature>
<sequence>MVASSRARRVVALAAVAAMAFSACGSDDSADKTGDADTETEASVSESSESSDASESGESGDASESGDAGESGEAGDASEASGDAIKIPVWVAFTDYRLDWTKDVAADFNASVEGYEVEVTGFDSYEALFEATVGAINQGTPPAVVQYFEAATQEARDAVDGNGNKVFANIEDLIDGRTEILGVPIVIDDVVKAAKDYYTLDGTFTSMPWNTSSAIMFVNRSLLDAAGVEGTPTTWAELDAACEAFMASDAATDACVTWPNHGWFTEQSVAQQGATLVNNDNGRSARATEVQLDSDAVVDYVSWWKEMQDKGYYVYTGTQNDWGGTYDLFAAQNIPFLIYSSSDTTALTDEGKNGGFVVEAAFMPHNQDRAEGGNIIGGATNWVVDGLDQATTDGAVAFVNFLSNPENAADWHRQTGYIPITNSGVALLEEEGWFDENPNSRIANAQLDAAPSSAATAGALVGNFVAIRTVVTGAIEDILVNDLDPATRMAEAQKEAQMLLDEYNLLYAD</sequence>
<dbReference type="Proteomes" id="UP000230914">
    <property type="component" value="Unassembled WGS sequence"/>
</dbReference>
<evidence type="ECO:0000313" key="7">
    <source>
        <dbReference type="EMBL" id="PIE34906.1"/>
    </source>
</evidence>
<dbReference type="InterPro" id="IPR050490">
    <property type="entry name" value="Bact_solute-bd_prot1"/>
</dbReference>
<dbReference type="PANTHER" id="PTHR43649">
    <property type="entry name" value="ARABINOSE-BINDING PROTEIN-RELATED"/>
    <property type="match status" value="1"/>
</dbReference>
<dbReference type="PROSITE" id="PS51257">
    <property type="entry name" value="PROKAR_LIPOPROTEIN"/>
    <property type="match status" value="1"/>
</dbReference>
<keyword evidence="3" id="KW-0813">Transport</keyword>
<protein>
    <submittedName>
        <fullName evidence="7">ABC transporter substrate-binding protein</fullName>
    </submittedName>
</protein>
<evidence type="ECO:0000313" key="8">
    <source>
        <dbReference type="Proteomes" id="UP000230914"/>
    </source>
</evidence>
<reference evidence="7 8" key="1">
    <citation type="submission" date="2017-10" db="EMBL/GenBank/DDBJ databases">
        <title>Novel microbial diversity and functional potential in the marine mammal oral microbiome.</title>
        <authorList>
            <person name="Dudek N.K."/>
            <person name="Sun C.L."/>
            <person name="Burstein D."/>
            <person name="Kantor R.S."/>
            <person name="Aliaga Goltsman D.S."/>
            <person name="Bik E.M."/>
            <person name="Thomas B.C."/>
            <person name="Banfield J.F."/>
            <person name="Relman D.A."/>
        </authorList>
    </citation>
    <scope>NUCLEOTIDE SEQUENCE [LARGE SCALE GENOMIC DNA]</scope>
    <source>
        <strain evidence="7">DOLJORAL78_61_10</strain>
    </source>
</reference>
<dbReference type="AlphaFoldDB" id="A0A2G6KGW5"/>
<dbReference type="PANTHER" id="PTHR43649:SF31">
    <property type="entry name" value="SN-GLYCEROL-3-PHOSPHATE-BINDING PERIPLASMIC PROTEIN UGPB"/>
    <property type="match status" value="1"/>
</dbReference>
<comment type="subcellular location">
    <subcellularLocation>
        <location evidence="1">Cell envelope</location>
    </subcellularLocation>
</comment>
<name>A0A2G6KGW5_9ACTN</name>
<dbReference type="InterPro" id="IPR006059">
    <property type="entry name" value="SBP"/>
</dbReference>
<evidence type="ECO:0000256" key="3">
    <source>
        <dbReference type="ARBA" id="ARBA00022448"/>
    </source>
</evidence>
<evidence type="ECO:0000256" key="2">
    <source>
        <dbReference type="ARBA" id="ARBA00008520"/>
    </source>
</evidence>
<comment type="similarity">
    <text evidence="2">Belongs to the bacterial solute-binding protein 1 family.</text>
</comment>
<proteinExistence type="inferred from homology"/>
<feature type="compositionally biased region" description="Low complexity" evidence="5">
    <location>
        <begin position="41"/>
        <end position="68"/>
    </location>
</feature>
<accession>A0A2G6KGW5</accession>
<organism evidence="7 8">
    <name type="scientific">Ilumatobacter coccineus</name>
    <dbReference type="NCBI Taxonomy" id="467094"/>
    <lineage>
        <taxon>Bacteria</taxon>
        <taxon>Bacillati</taxon>
        <taxon>Actinomycetota</taxon>
        <taxon>Acidimicrobiia</taxon>
        <taxon>Acidimicrobiales</taxon>
        <taxon>Ilumatobacteraceae</taxon>
        <taxon>Ilumatobacter</taxon>
    </lineage>
</organism>
<evidence type="ECO:0000256" key="5">
    <source>
        <dbReference type="SAM" id="MobiDB-lite"/>
    </source>
</evidence>
<evidence type="ECO:0000256" key="4">
    <source>
        <dbReference type="ARBA" id="ARBA00022729"/>
    </source>
</evidence>
<evidence type="ECO:0000256" key="1">
    <source>
        <dbReference type="ARBA" id="ARBA00004196"/>
    </source>
</evidence>
<keyword evidence="4 6" id="KW-0732">Signal</keyword>
<dbReference type="SUPFAM" id="SSF53850">
    <property type="entry name" value="Periplasmic binding protein-like II"/>
    <property type="match status" value="1"/>
</dbReference>
<dbReference type="Gene3D" id="3.40.190.10">
    <property type="entry name" value="Periplasmic binding protein-like II"/>
    <property type="match status" value="2"/>
</dbReference>